<dbReference type="InterPro" id="IPR036388">
    <property type="entry name" value="WH-like_DNA-bd_sf"/>
</dbReference>
<dbReference type="GO" id="GO:0003677">
    <property type="term" value="F:DNA binding"/>
    <property type="evidence" value="ECO:0007669"/>
    <property type="project" value="UniProtKB-KW"/>
</dbReference>
<dbReference type="SMART" id="SM00347">
    <property type="entry name" value="HTH_MARR"/>
    <property type="match status" value="1"/>
</dbReference>
<evidence type="ECO:0000259" key="1">
    <source>
        <dbReference type="PROSITE" id="PS50995"/>
    </source>
</evidence>
<dbReference type="SUPFAM" id="SSF46785">
    <property type="entry name" value="Winged helix' DNA-binding domain"/>
    <property type="match status" value="1"/>
</dbReference>
<dbReference type="InterPro" id="IPR039422">
    <property type="entry name" value="MarR/SlyA-like"/>
</dbReference>
<evidence type="ECO:0000313" key="2">
    <source>
        <dbReference type="EMBL" id="PTM51493.1"/>
    </source>
</evidence>
<feature type="domain" description="HTH marR-type" evidence="1">
    <location>
        <begin position="1"/>
        <end position="136"/>
    </location>
</feature>
<name>A0A2T4YY88_9HYPH</name>
<protein>
    <submittedName>
        <fullName evidence="2">DNA-binding MarR family transcriptional regulator</fullName>
    </submittedName>
</protein>
<dbReference type="OrthoDB" id="7842410at2"/>
<comment type="caution">
    <text evidence="2">The sequence shown here is derived from an EMBL/GenBank/DDBJ whole genome shotgun (WGS) entry which is preliminary data.</text>
</comment>
<dbReference type="RefSeq" id="WP_108179167.1">
    <property type="nucleotide sequence ID" value="NZ_PZZL01000010.1"/>
</dbReference>
<organism evidence="2 3">
    <name type="scientific">Phreatobacter oligotrophus</name>
    <dbReference type="NCBI Taxonomy" id="1122261"/>
    <lineage>
        <taxon>Bacteria</taxon>
        <taxon>Pseudomonadati</taxon>
        <taxon>Pseudomonadota</taxon>
        <taxon>Alphaproteobacteria</taxon>
        <taxon>Hyphomicrobiales</taxon>
        <taxon>Phreatobacteraceae</taxon>
        <taxon>Phreatobacter</taxon>
    </lineage>
</organism>
<dbReference type="PROSITE" id="PS50995">
    <property type="entry name" value="HTH_MARR_2"/>
    <property type="match status" value="1"/>
</dbReference>
<accession>A0A2T4YY88</accession>
<dbReference type="PRINTS" id="PR00598">
    <property type="entry name" value="HTHMARR"/>
</dbReference>
<dbReference type="GO" id="GO:0003700">
    <property type="term" value="F:DNA-binding transcription factor activity"/>
    <property type="evidence" value="ECO:0007669"/>
    <property type="project" value="InterPro"/>
</dbReference>
<keyword evidence="2" id="KW-0238">DNA-binding</keyword>
<proteinExistence type="predicted"/>
<gene>
    <name evidence="2" type="ORF">C8P69_110159</name>
</gene>
<dbReference type="Proteomes" id="UP000241808">
    <property type="component" value="Unassembled WGS sequence"/>
</dbReference>
<dbReference type="EMBL" id="PZZL01000010">
    <property type="protein sequence ID" value="PTM51493.1"/>
    <property type="molecule type" value="Genomic_DNA"/>
</dbReference>
<dbReference type="Gene3D" id="1.10.10.10">
    <property type="entry name" value="Winged helix-like DNA-binding domain superfamily/Winged helix DNA-binding domain"/>
    <property type="match status" value="1"/>
</dbReference>
<reference evidence="2 3" key="1">
    <citation type="submission" date="2018-04" db="EMBL/GenBank/DDBJ databases">
        <title>Genomic Encyclopedia of Archaeal and Bacterial Type Strains, Phase II (KMG-II): from individual species to whole genera.</title>
        <authorList>
            <person name="Goeker M."/>
        </authorList>
    </citation>
    <scope>NUCLEOTIDE SEQUENCE [LARGE SCALE GENOMIC DNA]</scope>
    <source>
        <strain evidence="2 3">DSM 25521</strain>
    </source>
</reference>
<dbReference type="InterPro" id="IPR036390">
    <property type="entry name" value="WH_DNA-bd_sf"/>
</dbReference>
<dbReference type="AlphaFoldDB" id="A0A2T4YY88"/>
<keyword evidence="3" id="KW-1185">Reference proteome</keyword>
<evidence type="ECO:0000313" key="3">
    <source>
        <dbReference type="Proteomes" id="UP000241808"/>
    </source>
</evidence>
<dbReference type="InterPro" id="IPR000835">
    <property type="entry name" value="HTH_MarR-typ"/>
</dbReference>
<dbReference type="PANTHER" id="PTHR33164:SF43">
    <property type="entry name" value="HTH-TYPE TRANSCRIPTIONAL REPRESSOR YETL"/>
    <property type="match status" value="1"/>
</dbReference>
<dbReference type="Pfam" id="PF12802">
    <property type="entry name" value="MarR_2"/>
    <property type="match status" value="1"/>
</dbReference>
<dbReference type="GO" id="GO:0006950">
    <property type="term" value="P:response to stress"/>
    <property type="evidence" value="ECO:0007669"/>
    <property type="project" value="TreeGrafter"/>
</dbReference>
<dbReference type="PANTHER" id="PTHR33164">
    <property type="entry name" value="TRANSCRIPTIONAL REGULATOR, MARR FAMILY"/>
    <property type="match status" value="1"/>
</dbReference>
<sequence length="169" mass="18748">MLERSLTYLLSSIVEDGIGSANRIFEIRIGLSVRELRVLRLVRANPGITFTVLAERTKFERTLTSRTVSKLIKAGFIERSAIPSDARAFGLTITPDGVALCERADPLTAEFETLMLAPLSMAEREAFLSAVERLKVWIEGGYAGEVANRYPRARAGAKPFNRTRDFVGK</sequence>